<protein>
    <recommendedName>
        <fullName evidence="3">Phage protein</fullName>
    </recommendedName>
</protein>
<accession>A0ABX2W7A4</accession>
<evidence type="ECO:0000313" key="2">
    <source>
        <dbReference type="Proteomes" id="UP000078407"/>
    </source>
</evidence>
<dbReference type="Proteomes" id="UP000078407">
    <property type="component" value="Unassembled WGS sequence"/>
</dbReference>
<keyword evidence="2" id="KW-1185">Reference proteome</keyword>
<evidence type="ECO:0008006" key="3">
    <source>
        <dbReference type="Google" id="ProtNLM"/>
    </source>
</evidence>
<proteinExistence type="predicted"/>
<comment type="caution">
    <text evidence="1">The sequence shown here is derived from an EMBL/GenBank/DDBJ whole genome shotgun (WGS) entry which is preliminary data.</text>
</comment>
<reference evidence="1 2" key="1">
    <citation type="submission" date="2016-04" db="EMBL/GenBank/DDBJ databases">
        <title>ATOL: Assembling a taxonomically balanced genome-scale reconstruction of the evolutionary history of the Enterobacteriaceae.</title>
        <authorList>
            <person name="Plunkett G.III."/>
            <person name="Neeno-Eckwall E.C."/>
            <person name="Glasner J.D."/>
            <person name="Perna N.T."/>
        </authorList>
    </citation>
    <scope>NUCLEOTIDE SEQUENCE [LARGE SCALE GENOMIC DNA]</scope>
    <source>
        <strain evidence="1 2">ATCC 51602</strain>
    </source>
</reference>
<dbReference type="RefSeq" id="WP_064545995.1">
    <property type="nucleotide sequence ID" value="NZ_LXEQ01000045.1"/>
</dbReference>
<sequence>MSSQLKSWSVWHRGRHVINAVEYRAPDLVIKTSEYFAGHMDGPRITDDGMQALTAGLRIRGANFDDFAAIGFRPFVSTRLVIREGYLGSGGVSGIEDEIEGFISRSSSDPTGSTGRANKSTSIEIALSYYRRSVNGKEKVLLIPGEGVRRINGIDTLNIVSLMVYLSSVPGGIDGIDFRSLTLSDLIGEGF</sequence>
<dbReference type="EMBL" id="LXEQ01000045">
    <property type="protein sequence ID" value="OAT26735.1"/>
    <property type="molecule type" value="Genomic_DNA"/>
</dbReference>
<dbReference type="InterPro" id="IPR006498">
    <property type="entry name" value="Tail_tube"/>
</dbReference>
<evidence type="ECO:0000313" key="1">
    <source>
        <dbReference type="EMBL" id="OAT26735.1"/>
    </source>
</evidence>
<gene>
    <name evidence="1" type="ORF">M976_02896</name>
</gene>
<name>A0ABX2W7A4_9ENTR</name>
<dbReference type="Pfam" id="PF04985">
    <property type="entry name" value="Phage_tube"/>
    <property type="match status" value="1"/>
</dbReference>
<organism evidence="1 2">
    <name type="scientific">Buttiauxella ferragutiae ATCC 51602</name>
    <dbReference type="NCBI Taxonomy" id="1354252"/>
    <lineage>
        <taxon>Bacteria</taxon>
        <taxon>Pseudomonadati</taxon>
        <taxon>Pseudomonadota</taxon>
        <taxon>Gammaproteobacteria</taxon>
        <taxon>Enterobacterales</taxon>
        <taxon>Enterobacteriaceae</taxon>
        <taxon>Buttiauxella</taxon>
    </lineage>
</organism>